<evidence type="ECO:0000256" key="1">
    <source>
        <dbReference type="SAM" id="MobiDB-lite"/>
    </source>
</evidence>
<feature type="non-terminal residue" evidence="2">
    <location>
        <position position="171"/>
    </location>
</feature>
<accession>A0A2G8L9V5</accession>
<gene>
    <name evidence="2" type="ORF">BSL78_06074</name>
</gene>
<sequence>CVKVNIKESIGDFVLTPLEDTSELFEDLDTSLEPNSFDVFVLEDISEVIMSVTLPDDLGDGISVVLAFKENDSSEYQLVLDSTSQEPIRLQNGDLLSDNLPSGKVTDLVLLVENSDDPTAVKELLEEGAVIEACVKTITTTQTTSETTEKATTPAGATGLGPILQTDAITE</sequence>
<proteinExistence type="predicted"/>
<feature type="compositionally biased region" description="Low complexity" evidence="1">
    <location>
        <begin position="143"/>
        <end position="153"/>
    </location>
</feature>
<dbReference type="EMBL" id="MRZV01000156">
    <property type="protein sequence ID" value="PIK57032.1"/>
    <property type="molecule type" value="Genomic_DNA"/>
</dbReference>
<protein>
    <submittedName>
        <fullName evidence="2">Uncharacterized protein</fullName>
    </submittedName>
</protein>
<keyword evidence="3" id="KW-1185">Reference proteome</keyword>
<comment type="caution">
    <text evidence="2">The sequence shown here is derived from an EMBL/GenBank/DDBJ whole genome shotgun (WGS) entry which is preliminary data.</text>
</comment>
<dbReference type="Proteomes" id="UP000230750">
    <property type="component" value="Unassembled WGS sequence"/>
</dbReference>
<feature type="region of interest" description="Disordered" evidence="1">
    <location>
        <begin position="143"/>
        <end position="171"/>
    </location>
</feature>
<reference evidence="2 3" key="1">
    <citation type="journal article" date="2017" name="PLoS Biol.">
        <title>The sea cucumber genome provides insights into morphological evolution and visceral regeneration.</title>
        <authorList>
            <person name="Zhang X."/>
            <person name="Sun L."/>
            <person name="Yuan J."/>
            <person name="Sun Y."/>
            <person name="Gao Y."/>
            <person name="Zhang L."/>
            <person name="Li S."/>
            <person name="Dai H."/>
            <person name="Hamel J.F."/>
            <person name="Liu C."/>
            <person name="Yu Y."/>
            <person name="Liu S."/>
            <person name="Lin W."/>
            <person name="Guo K."/>
            <person name="Jin S."/>
            <person name="Xu P."/>
            <person name="Storey K.B."/>
            <person name="Huan P."/>
            <person name="Zhang T."/>
            <person name="Zhou Y."/>
            <person name="Zhang J."/>
            <person name="Lin C."/>
            <person name="Li X."/>
            <person name="Xing L."/>
            <person name="Huo D."/>
            <person name="Sun M."/>
            <person name="Wang L."/>
            <person name="Mercier A."/>
            <person name="Li F."/>
            <person name="Yang H."/>
            <person name="Xiang J."/>
        </authorList>
    </citation>
    <scope>NUCLEOTIDE SEQUENCE [LARGE SCALE GENOMIC DNA]</scope>
    <source>
        <strain evidence="2">Shaxun</strain>
        <tissue evidence="2">Muscle</tissue>
    </source>
</reference>
<name>A0A2G8L9V5_STIJA</name>
<evidence type="ECO:0000313" key="3">
    <source>
        <dbReference type="Proteomes" id="UP000230750"/>
    </source>
</evidence>
<feature type="non-terminal residue" evidence="2">
    <location>
        <position position="1"/>
    </location>
</feature>
<organism evidence="2 3">
    <name type="scientific">Stichopus japonicus</name>
    <name type="common">Sea cucumber</name>
    <dbReference type="NCBI Taxonomy" id="307972"/>
    <lineage>
        <taxon>Eukaryota</taxon>
        <taxon>Metazoa</taxon>
        <taxon>Echinodermata</taxon>
        <taxon>Eleutherozoa</taxon>
        <taxon>Echinozoa</taxon>
        <taxon>Holothuroidea</taxon>
        <taxon>Aspidochirotacea</taxon>
        <taxon>Aspidochirotida</taxon>
        <taxon>Stichopodidae</taxon>
        <taxon>Apostichopus</taxon>
    </lineage>
</organism>
<evidence type="ECO:0000313" key="2">
    <source>
        <dbReference type="EMBL" id="PIK57032.1"/>
    </source>
</evidence>
<dbReference type="AlphaFoldDB" id="A0A2G8L9V5"/>